<dbReference type="InterPro" id="IPR044511">
    <property type="entry name" value="At1g03370/At5g50170-like"/>
</dbReference>
<evidence type="ECO:0000313" key="2">
    <source>
        <dbReference type="EMBL" id="KAJ8751186.1"/>
    </source>
</evidence>
<dbReference type="Pfam" id="PF02893">
    <property type="entry name" value="GRAM"/>
    <property type="match status" value="1"/>
</dbReference>
<sequence>MPPPVLLVFGRNTEDEGNDHGIKAQGDGWLLIIALIEGSNLADVVSNGLCDLYMAFTSNGKTRTSSIKFQQFDPMWNGKLSQACQSKLHLRIFLNNIKGGNVVKDYLSKLEKEVATKINLHSPQTNSTLQKLFRFAPEEFLINDFTCHLKRKMPVQGRLFLSTRTIGFHSDLFGHKTTFFFLWEDIKDIPVYPPTLSSMGSPVIVFTLRQGRGMDARHGAKSQDDEGRLKFHFYLENEEKKILTKLEEKRVESQKGEEIEKVSKQVKERNNLMITEVPIALSEPSTDSHVNQYSVLYNFKRHVKYIKINWKDQTLYLDQNVLYDAQGMPKRPINQL</sequence>
<gene>
    <name evidence="2" type="ORF">K2173_016367</name>
</gene>
<dbReference type="AlphaFoldDB" id="A0AAV8SGQ4"/>
<dbReference type="SMART" id="SM00568">
    <property type="entry name" value="GRAM"/>
    <property type="match status" value="1"/>
</dbReference>
<dbReference type="PANTHER" id="PTHR46296">
    <property type="entry name" value="BNAA05G37250D PROTEIN"/>
    <property type="match status" value="1"/>
</dbReference>
<evidence type="ECO:0000313" key="3">
    <source>
        <dbReference type="Proteomes" id="UP001159364"/>
    </source>
</evidence>
<dbReference type="InterPro" id="IPR004182">
    <property type="entry name" value="GRAM"/>
</dbReference>
<dbReference type="PANTHER" id="PTHR46296:SF8">
    <property type="entry name" value="OS06G0297800 PROTEIN"/>
    <property type="match status" value="1"/>
</dbReference>
<dbReference type="SUPFAM" id="SSF49562">
    <property type="entry name" value="C2 domain (Calcium/lipid-binding domain, CaLB)"/>
    <property type="match status" value="1"/>
</dbReference>
<dbReference type="Proteomes" id="UP001159364">
    <property type="component" value="Linkage Group LG11"/>
</dbReference>
<dbReference type="Gene3D" id="2.30.29.30">
    <property type="entry name" value="Pleckstrin-homology domain (PH domain)/Phosphotyrosine-binding domain (PTB)"/>
    <property type="match status" value="1"/>
</dbReference>
<name>A0AAV8SGQ4_9ROSI</name>
<comment type="caution">
    <text evidence="2">The sequence shown here is derived from an EMBL/GenBank/DDBJ whole genome shotgun (WGS) entry which is preliminary data.</text>
</comment>
<feature type="domain" description="GRAM" evidence="1">
    <location>
        <begin position="127"/>
        <end position="193"/>
    </location>
</feature>
<reference evidence="2 3" key="1">
    <citation type="submission" date="2021-09" db="EMBL/GenBank/DDBJ databases">
        <title>Genomic insights and catalytic innovation underlie evolution of tropane alkaloids biosynthesis.</title>
        <authorList>
            <person name="Wang Y.-J."/>
            <person name="Tian T."/>
            <person name="Huang J.-P."/>
            <person name="Huang S.-X."/>
        </authorList>
    </citation>
    <scope>NUCLEOTIDE SEQUENCE [LARGE SCALE GENOMIC DNA]</scope>
    <source>
        <strain evidence="2">KIB-2018</strain>
        <tissue evidence="2">Leaf</tissue>
    </source>
</reference>
<keyword evidence="3" id="KW-1185">Reference proteome</keyword>
<protein>
    <recommendedName>
        <fullName evidence="1">GRAM domain-containing protein</fullName>
    </recommendedName>
</protein>
<proteinExistence type="predicted"/>
<accession>A0AAV8SGQ4</accession>
<organism evidence="2 3">
    <name type="scientific">Erythroxylum novogranatense</name>
    <dbReference type="NCBI Taxonomy" id="1862640"/>
    <lineage>
        <taxon>Eukaryota</taxon>
        <taxon>Viridiplantae</taxon>
        <taxon>Streptophyta</taxon>
        <taxon>Embryophyta</taxon>
        <taxon>Tracheophyta</taxon>
        <taxon>Spermatophyta</taxon>
        <taxon>Magnoliopsida</taxon>
        <taxon>eudicotyledons</taxon>
        <taxon>Gunneridae</taxon>
        <taxon>Pentapetalae</taxon>
        <taxon>rosids</taxon>
        <taxon>fabids</taxon>
        <taxon>Malpighiales</taxon>
        <taxon>Erythroxylaceae</taxon>
        <taxon>Erythroxylum</taxon>
    </lineage>
</organism>
<dbReference type="InterPro" id="IPR035892">
    <property type="entry name" value="C2_domain_sf"/>
</dbReference>
<dbReference type="InterPro" id="IPR011993">
    <property type="entry name" value="PH-like_dom_sf"/>
</dbReference>
<evidence type="ECO:0000259" key="1">
    <source>
        <dbReference type="SMART" id="SM00568"/>
    </source>
</evidence>
<dbReference type="EMBL" id="JAIWQS010000011">
    <property type="protein sequence ID" value="KAJ8751186.1"/>
    <property type="molecule type" value="Genomic_DNA"/>
</dbReference>